<protein>
    <recommendedName>
        <fullName evidence="4 11">Signal recognition particle subunit SRP72</fullName>
    </recommendedName>
</protein>
<dbReference type="PANTHER" id="PTHR14094">
    <property type="entry name" value="SIGNAL RECOGNITION PARTICLE 72"/>
    <property type="match status" value="1"/>
</dbReference>
<accession>A0A9Q0MK09</accession>
<dbReference type="Pfam" id="PF08492">
    <property type="entry name" value="SRP72"/>
    <property type="match status" value="1"/>
</dbReference>
<evidence type="ECO:0000256" key="4">
    <source>
        <dbReference type="ARBA" id="ARBA00018350"/>
    </source>
</evidence>
<dbReference type="OrthoDB" id="5421607at2759"/>
<dbReference type="GO" id="GO:0005783">
    <property type="term" value="C:endoplasmic reticulum"/>
    <property type="evidence" value="ECO:0007669"/>
    <property type="project" value="UniProtKB-SubCell"/>
</dbReference>
<feature type="compositionally biased region" description="Basic and acidic residues" evidence="12">
    <location>
        <begin position="563"/>
        <end position="586"/>
    </location>
</feature>
<evidence type="ECO:0000256" key="10">
    <source>
        <dbReference type="ARBA" id="ARBA00023274"/>
    </source>
</evidence>
<evidence type="ECO:0000259" key="13">
    <source>
        <dbReference type="Pfam" id="PF08492"/>
    </source>
</evidence>
<dbReference type="PIRSF" id="PIRSF038922">
    <property type="entry name" value="SRP72"/>
    <property type="match status" value="1"/>
</dbReference>
<keyword evidence="15" id="KW-1185">Reference proteome</keyword>
<evidence type="ECO:0000256" key="1">
    <source>
        <dbReference type="ARBA" id="ARBA00004240"/>
    </source>
</evidence>
<dbReference type="GO" id="GO:0008312">
    <property type="term" value="F:7S RNA binding"/>
    <property type="evidence" value="ECO:0007669"/>
    <property type="project" value="InterPro"/>
</dbReference>
<feature type="region of interest" description="Disordered" evidence="12">
    <location>
        <begin position="534"/>
        <end position="654"/>
    </location>
</feature>
<comment type="caution">
    <text evidence="14">The sequence shown here is derived from an EMBL/GenBank/DDBJ whole genome shotgun (WGS) entry which is preliminary data.</text>
</comment>
<feature type="domain" description="Signal recognition particle SRP72 subunit RNA-binding" evidence="13">
    <location>
        <begin position="536"/>
        <end position="588"/>
    </location>
</feature>
<evidence type="ECO:0000256" key="7">
    <source>
        <dbReference type="ARBA" id="ARBA00022803"/>
    </source>
</evidence>
<dbReference type="Proteomes" id="UP001151699">
    <property type="component" value="Unassembled WGS sequence"/>
</dbReference>
<feature type="compositionally biased region" description="Basic residues" evidence="12">
    <location>
        <begin position="640"/>
        <end position="654"/>
    </location>
</feature>
<sequence length="654" mass="73320">MSKGVDKEAAIRTHYAELNKFGQNGEYEKAVKAANKILALNPDEFQAAHCKVVGLIQVSKFNEAIQFIERAKLNQLVFERAYVEYRLNQPQKALKTIDSCDVKPLPDNLKELRAQVLYRLEMFDECFEAYKNIIKNSSDDYEDERATNLSAVAANLSIEGSTKDFSNLREDTYELTYNSACALAGKGKFNEAEKKLRASEKLCRETLEEDGSTEDDILDESVIIKVQLAYCLQMQGKSKEAYAIYADALKLKSDDVALIAVCSNNTVAINKDQNVFDSKKKIRTALNEACEHKLTSRQNKTIAINNCLLTLYTNQADQCQQLVNKLVQKYPDIEFEGLLIRVSQLAKDKKYKEAVDLLEKYTKSYPDDDLPAKFAMTQLLLLNGNKKGAIEVLQSLGEAKYRPGVVSAIVSLLLGSDNKAAASQVLKDAVEWYKKSKINSGDLTDMWRQAATFHLRGGEAETAASSLEELRKSNPQDMKILAQLVIAYAQFDRSKAQEASKKLPALDTLTNAAEIDSLEATNWMMSTKAVKKTVSKVEQSPGTPGSELGKQRKKRQRKRKGKLPKEYNAEVQPDPERWLPKYERTGFRRKRDKRSKDVIKGSQGMASGAADQYDMSKAQNLSKASPAATSSAEPTPGPRQHQRKSHQKKKKGRF</sequence>
<dbReference type="PANTHER" id="PTHR14094:SF9">
    <property type="entry name" value="SIGNAL RECOGNITION PARTICLE SUBUNIT SRP72"/>
    <property type="match status" value="1"/>
</dbReference>
<keyword evidence="9 11" id="KW-0733">Signal recognition particle</keyword>
<evidence type="ECO:0000313" key="14">
    <source>
        <dbReference type="EMBL" id="KAJ6632634.1"/>
    </source>
</evidence>
<dbReference type="GO" id="GO:0043022">
    <property type="term" value="F:ribosome binding"/>
    <property type="evidence" value="ECO:0007669"/>
    <property type="project" value="TreeGrafter"/>
</dbReference>
<name>A0A9Q0MK09_9DIPT</name>
<gene>
    <name evidence="14" type="primary">SRP72</name>
    <name evidence="14" type="ORF">Bhyg_16248</name>
</gene>
<dbReference type="InterPro" id="IPR031545">
    <property type="entry name" value="SRP72_TPR-like"/>
</dbReference>
<dbReference type="GO" id="GO:0005786">
    <property type="term" value="C:signal recognition particle, endoplasmic reticulum targeting"/>
    <property type="evidence" value="ECO:0007669"/>
    <property type="project" value="UniProtKB-UniRule"/>
</dbReference>
<dbReference type="FunFam" id="1.25.40.10:FF:000062">
    <property type="entry name" value="Signal recognition particle subunit SRP72"/>
    <property type="match status" value="1"/>
</dbReference>
<feature type="compositionally biased region" description="Basic residues" evidence="12">
    <location>
        <begin position="551"/>
        <end position="562"/>
    </location>
</feature>
<evidence type="ECO:0000313" key="15">
    <source>
        <dbReference type="Proteomes" id="UP001151699"/>
    </source>
</evidence>
<organism evidence="14 15">
    <name type="scientific">Pseudolycoriella hygida</name>
    <dbReference type="NCBI Taxonomy" id="35572"/>
    <lineage>
        <taxon>Eukaryota</taxon>
        <taxon>Metazoa</taxon>
        <taxon>Ecdysozoa</taxon>
        <taxon>Arthropoda</taxon>
        <taxon>Hexapoda</taxon>
        <taxon>Insecta</taxon>
        <taxon>Pterygota</taxon>
        <taxon>Neoptera</taxon>
        <taxon>Endopterygota</taxon>
        <taxon>Diptera</taxon>
        <taxon>Nematocera</taxon>
        <taxon>Sciaroidea</taxon>
        <taxon>Sciaridae</taxon>
        <taxon>Pseudolycoriella</taxon>
    </lineage>
</organism>
<dbReference type="InterPro" id="IPR019734">
    <property type="entry name" value="TPR_rpt"/>
</dbReference>
<evidence type="ECO:0000256" key="3">
    <source>
        <dbReference type="ARBA" id="ARBA00007676"/>
    </source>
</evidence>
<keyword evidence="5 11" id="KW-0963">Cytoplasm</keyword>
<evidence type="ECO:0000256" key="12">
    <source>
        <dbReference type="SAM" id="MobiDB-lite"/>
    </source>
</evidence>
<proteinExistence type="inferred from homology"/>
<keyword evidence="7" id="KW-0802">TPR repeat</keyword>
<evidence type="ECO:0000256" key="6">
    <source>
        <dbReference type="ARBA" id="ARBA00022737"/>
    </source>
</evidence>
<evidence type="ECO:0000256" key="8">
    <source>
        <dbReference type="ARBA" id="ARBA00022824"/>
    </source>
</evidence>
<dbReference type="AlphaFoldDB" id="A0A9Q0MK09"/>
<dbReference type="InterPro" id="IPR013699">
    <property type="entry name" value="Signal_recog_part_SRP72_RNA-bd"/>
</dbReference>
<keyword evidence="10 11" id="KW-0687">Ribonucleoprotein</keyword>
<keyword evidence="8" id="KW-0256">Endoplasmic reticulum</keyword>
<dbReference type="SMART" id="SM00028">
    <property type="entry name" value="TPR"/>
    <property type="match status" value="4"/>
</dbReference>
<comment type="subcellular location">
    <subcellularLocation>
        <location evidence="2 11">Cytoplasm</location>
    </subcellularLocation>
    <subcellularLocation>
        <location evidence="1">Endoplasmic reticulum</location>
    </subcellularLocation>
</comment>
<dbReference type="InterPro" id="IPR026270">
    <property type="entry name" value="SRP72"/>
</dbReference>
<comment type="function">
    <text evidence="11">Component of the signal recognition particle (SRP) complex, a ribonucleoprotein complex that mediates the cotranslational targeting of secretory and membrane proteins to the endoplasmic reticulum (ER).</text>
</comment>
<comment type="similarity">
    <text evidence="3 11">Belongs to the SRP72 family.</text>
</comment>
<evidence type="ECO:0000256" key="2">
    <source>
        <dbReference type="ARBA" id="ARBA00004496"/>
    </source>
</evidence>
<dbReference type="EMBL" id="WJQU01002634">
    <property type="protein sequence ID" value="KAJ6632634.1"/>
    <property type="molecule type" value="Genomic_DNA"/>
</dbReference>
<feature type="compositionally biased region" description="Low complexity" evidence="12">
    <location>
        <begin position="622"/>
        <end position="634"/>
    </location>
</feature>
<evidence type="ECO:0000256" key="5">
    <source>
        <dbReference type="ARBA" id="ARBA00022490"/>
    </source>
</evidence>
<keyword evidence="6" id="KW-0677">Repeat</keyword>
<evidence type="ECO:0000256" key="9">
    <source>
        <dbReference type="ARBA" id="ARBA00023135"/>
    </source>
</evidence>
<reference evidence="14" key="1">
    <citation type="submission" date="2022-07" db="EMBL/GenBank/DDBJ databases">
        <authorList>
            <person name="Trinca V."/>
            <person name="Uliana J.V.C."/>
            <person name="Torres T.T."/>
            <person name="Ward R.J."/>
            <person name="Monesi N."/>
        </authorList>
    </citation>
    <scope>NUCLEOTIDE SEQUENCE</scope>
    <source>
        <strain evidence="14">HSMRA1968</strain>
        <tissue evidence="14">Whole embryos</tissue>
    </source>
</reference>
<dbReference type="Gene3D" id="1.25.40.10">
    <property type="entry name" value="Tetratricopeptide repeat domain"/>
    <property type="match status" value="3"/>
</dbReference>
<dbReference type="SUPFAM" id="SSF48452">
    <property type="entry name" value="TPR-like"/>
    <property type="match status" value="2"/>
</dbReference>
<evidence type="ECO:0000256" key="11">
    <source>
        <dbReference type="PIRNR" id="PIRNR038922"/>
    </source>
</evidence>
<dbReference type="InterPro" id="IPR011990">
    <property type="entry name" value="TPR-like_helical_dom_sf"/>
</dbReference>
<dbReference type="GO" id="GO:0006614">
    <property type="term" value="P:SRP-dependent cotranslational protein targeting to membrane"/>
    <property type="evidence" value="ECO:0007669"/>
    <property type="project" value="UniProtKB-UniRule"/>
</dbReference>
<dbReference type="Pfam" id="PF17004">
    <property type="entry name" value="SRP_TPR_like"/>
    <property type="match status" value="1"/>
</dbReference>